<keyword evidence="5" id="KW-0269">Exonuclease</keyword>
<dbReference type="InterPro" id="IPR001667">
    <property type="entry name" value="DDH_dom"/>
</dbReference>
<feature type="domain" description="DDH" evidence="6">
    <location>
        <begin position="83"/>
        <end position="226"/>
    </location>
</feature>
<dbReference type="InterPro" id="IPR004610">
    <property type="entry name" value="RecJ"/>
</dbReference>
<dbReference type="Gene3D" id="3.10.310.30">
    <property type="match status" value="1"/>
</dbReference>
<evidence type="ECO:0000313" key="11">
    <source>
        <dbReference type="Proteomes" id="UP000077881"/>
    </source>
</evidence>
<dbReference type="GO" id="GO:0003676">
    <property type="term" value="F:nucleic acid binding"/>
    <property type="evidence" value="ECO:0007669"/>
    <property type="project" value="InterPro"/>
</dbReference>
<dbReference type="PANTHER" id="PTHR30255">
    <property type="entry name" value="SINGLE-STRANDED-DNA-SPECIFIC EXONUCLEASE RECJ"/>
    <property type="match status" value="1"/>
</dbReference>
<dbReference type="EMBL" id="LDJR01000027">
    <property type="protein sequence ID" value="OAK74183.1"/>
    <property type="molecule type" value="Genomic_DNA"/>
</dbReference>
<evidence type="ECO:0000256" key="5">
    <source>
        <dbReference type="ARBA" id="ARBA00022839"/>
    </source>
</evidence>
<dbReference type="InterPro" id="IPR051673">
    <property type="entry name" value="SSDNA_exonuclease_RecJ"/>
</dbReference>
<keyword evidence="11" id="KW-1185">Reference proteome</keyword>
<proteinExistence type="inferred from homology"/>
<dbReference type="Pfam" id="PF01368">
    <property type="entry name" value="DHH"/>
    <property type="match status" value="1"/>
</dbReference>
<feature type="domain" description="Single-stranded-DNA-specific exonuclease RecJ C-terminal" evidence="8">
    <location>
        <begin position="568"/>
        <end position="768"/>
    </location>
</feature>
<dbReference type="GO" id="GO:0006310">
    <property type="term" value="P:DNA recombination"/>
    <property type="evidence" value="ECO:0007669"/>
    <property type="project" value="InterPro"/>
</dbReference>
<dbReference type="NCBIfam" id="TIGR00644">
    <property type="entry name" value="recJ"/>
    <property type="match status" value="1"/>
</dbReference>
<evidence type="ECO:0000256" key="4">
    <source>
        <dbReference type="ARBA" id="ARBA00022801"/>
    </source>
</evidence>
<feature type="domain" description="DHHA1" evidence="7">
    <location>
        <begin position="345"/>
        <end position="441"/>
    </location>
</feature>
<keyword evidence="3" id="KW-0540">Nuclease</keyword>
<accession>A0A178A2N3</accession>
<dbReference type="Proteomes" id="UP000077881">
    <property type="component" value="Unassembled WGS sequence"/>
</dbReference>
<protein>
    <recommendedName>
        <fullName evidence="2">Single-stranded-DNA-specific exonuclease RecJ</fullName>
    </recommendedName>
</protein>
<dbReference type="Gene3D" id="3.90.1640.30">
    <property type="match status" value="1"/>
</dbReference>
<dbReference type="InterPro" id="IPR038763">
    <property type="entry name" value="DHH_sf"/>
</dbReference>
<evidence type="ECO:0000259" key="7">
    <source>
        <dbReference type="Pfam" id="PF02272"/>
    </source>
</evidence>
<dbReference type="GO" id="GO:0006281">
    <property type="term" value="P:DNA repair"/>
    <property type="evidence" value="ECO:0007669"/>
    <property type="project" value="InterPro"/>
</dbReference>
<name>A0A178A2N3_9BACI</name>
<evidence type="ECO:0000259" key="8">
    <source>
        <dbReference type="Pfam" id="PF10141"/>
    </source>
</evidence>
<dbReference type="InterPro" id="IPR003156">
    <property type="entry name" value="DHHA1_dom"/>
</dbReference>
<dbReference type="SUPFAM" id="SSF64182">
    <property type="entry name" value="DHH phosphoesterases"/>
    <property type="match status" value="1"/>
</dbReference>
<evidence type="ECO:0000256" key="1">
    <source>
        <dbReference type="ARBA" id="ARBA00005915"/>
    </source>
</evidence>
<dbReference type="AlphaFoldDB" id="A0A178A2N3"/>
<evidence type="ECO:0000256" key="2">
    <source>
        <dbReference type="ARBA" id="ARBA00019841"/>
    </source>
</evidence>
<keyword evidence="4" id="KW-0378">Hydrolase</keyword>
<dbReference type="Pfam" id="PF10141">
    <property type="entry name" value="ssDNA-exonuc_C"/>
    <property type="match status" value="1"/>
</dbReference>
<dbReference type="InterPro" id="IPR018779">
    <property type="entry name" value="RecJ_C"/>
</dbReference>
<comment type="similarity">
    <text evidence="1">Belongs to the RecJ family.</text>
</comment>
<evidence type="ECO:0000259" key="9">
    <source>
        <dbReference type="Pfam" id="PF17768"/>
    </source>
</evidence>
<dbReference type="Pfam" id="PF02272">
    <property type="entry name" value="DHHA1"/>
    <property type="match status" value="1"/>
</dbReference>
<evidence type="ECO:0000313" key="10">
    <source>
        <dbReference type="EMBL" id="OAK74183.1"/>
    </source>
</evidence>
<dbReference type="PANTHER" id="PTHR30255:SF2">
    <property type="entry name" value="SINGLE-STRANDED-DNA-SPECIFIC EXONUCLEASE RECJ"/>
    <property type="match status" value="1"/>
</dbReference>
<dbReference type="GO" id="GO:0008409">
    <property type="term" value="F:5'-3' exonuclease activity"/>
    <property type="evidence" value="ECO:0007669"/>
    <property type="project" value="InterPro"/>
</dbReference>
<feature type="domain" description="RecJ OB" evidence="9">
    <location>
        <begin position="456"/>
        <end position="561"/>
    </location>
</feature>
<gene>
    <name evidence="10" type="ORF">ABB05_04645</name>
</gene>
<organism evidence="10 11">
    <name type="scientific">Lederbergia galactosidilytica</name>
    <dbReference type="NCBI Taxonomy" id="217031"/>
    <lineage>
        <taxon>Bacteria</taxon>
        <taxon>Bacillati</taxon>
        <taxon>Bacillota</taxon>
        <taxon>Bacilli</taxon>
        <taxon>Bacillales</taxon>
        <taxon>Bacillaceae</taxon>
        <taxon>Lederbergia</taxon>
    </lineage>
</organism>
<dbReference type="InterPro" id="IPR041122">
    <property type="entry name" value="RecJ_OB"/>
</dbReference>
<dbReference type="OrthoDB" id="9809852at2"/>
<reference evidence="10 11" key="1">
    <citation type="submission" date="2015-05" db="EMBL/GenBank/DDBJ databases">
        <title>Comparison of genome.</title>
        <authorList>
            <person name="Zheng Z."/>
            <person name="Sun M."/>
        </authorList>
    </citation>
    <scope>NUCLEOTIDE SEQUENCE [LARGE SCALE GENOMIC DNA]</scope>
    <source>
        <strain evidence="10 11">G25-74</strain>
    </source>
</reference>
<evidence type="ECO:0000256" key="3">
    <source>
        <dbReference type="ARBA" id="ARBA00022722"/>
    </source>
</evidence>
<dbReference type="PATRIC" id="fig|217031.6.peg.1007"/>
<evidence type="ECO:0000259" key="6">
    <source>
        <dbReference type="Pfam" id="PF01368"/>
    </source>
</evidence>
<dbReference type="Pfam" id="PF17768">
    <property type="entry name" value="RecJ_OB"/>
    <property type="match status" value="1"/>
</dbReference>
<dbReference type="STRING" id="217031.ABB05_04645"/>
<sequence>MLHPNSRWNVHDTNQQLTNELSQKLNIAPLVATLLVNRGISTVEEANSFLYAEKEKVYDPFLFQDMEKTVERINLAIHEQQPILIFGDYDADGVTSTTVLLETLSEMGANVTYYIPNRFSEGYGPNRQAFQKAYEEGIQLIITVDTGIAALEEATQAKELGMDLIITDHHEAGKELPEAFSIIHPNTPGSTYPYKHLAGVGVAFKLAHALKGELPEELLDLVAIGTIADLVPLNGENRTLVKRGLNILARTTRLGLQELCELAGHTISEIDEETVGFTIGPRLNAPGRLEHAGPAVQLLKTNNSTEAKMLAEEIDQMNNDRKQIVSTIADEAIQIVKDHFDLTENKVIVVGKSGWNSGVIGIVASRLVEKFYRPTIILSIDEETGMAKGSARSIKGFNLFENLSACSDILPHFGGHSMAAGMSLAVENIETLRQRLNELANQQLKPEDFMPVTEVEATISLKEINISTISQLGQLAPYGMGNPKPQILIENAMITSRKKIGANKNHLRLTLGQKDDVLDGVGFQLGHLEPELSLGARASVIGELSINEWNNQQKPQIFLKDVAIKEWQLFDLRGNRQFEEWITYLKEKKGLFIFFSEKNFEKYSSNLDSICITDKKVAEHLDINERNIILFDLPIHIEWLEAVVKDKIPAAIYAYFHQKEDHFFATVPTRNHFKWYYAFLLKRGIFDLKRYGEDLAVHKGWSKETISFMSKVFFELDFVTIKDGSIKINPQKGKRDLEDSPTYKMKQEQIKMEKEFTYSTYNDLKKWFDERLAQKVLAEEEINTWI</sequence>
<comment type="caution">
    <text evidence="10">The sequence shown here is derived from an EMBL/GenBank/DDBJ whole genome shotgun (WGS) entry which is preliminary data.</text>
</comment>
<dbReference type="RefSeq" id="WP_057986825.1">
    <property type="nucleotide sequence ID" value="NZ_JAGGKH010000007.1"/>
</dbReference>